<dbReference type="InterPro" id="IPR045851">
    <property type="entry name" value="AMP-bd_C_sf"/>
</dbReference>
<dbReference type="Pfam" id="PF00550">
    <property type="entry name" value="PP-binding"/>
    <property type="match status" value="1"/>
</dbReference>
<dbReference type="Gene3D" id="3.30.559.10">
    <property type="entry name" value="Chloramphenicol acetyltransferase-like domain"/>
    <property type="match status" value="1"/>
</dbReference>
<evidence type="ECO:0000259" key="6">
    <source>
        <dbReference type="PROSITE" id="PS50075"/>
    </source>
</evidence>
<dbReference type="AlphaFoldDB" id="A0A1C3K866"/>
<reference evidence="7 9" key="1">
    <citation type="submission" date="2016-06" db="EMBL/GenBank/DDBJ databases">
        <authorList>
            <person name="Kjaerup R.B."/>
            <person name="Dalgaard T.S."/>
            <person name="Juul-Madsen H.R."/>
        </authorList>
    </citation>
    <scope>NUCLEOTIDE SEQUENCE [LARGE SCALE GENOMIC DNA]</scope>
    <source>
        <strain evidence="7">Orrdi1</strain>
    </source>
</reference>
<accession>A0A1C3K866</accession>
<dbReference type="FunFam" id="3.40.50.12780:FF:000012">
    <property type="entry name" value="Non-ribosomal peptide synthetase"/>
    <property type="match status" value="1"/>
</dbReference>
<keyword evidence="9" id="KW-1185">Reference proteome</keyword>
<dbReference type="SUPFAM" id="SSF47336">
    <property type="entry name" value="ACP-like"/>
    <property type="match status" value="1"/>
</dbReference>
<dbReference type="InterPro" id="IPR042099">
    <property type="entry name" value="ANL_N_sf"/>
</dbReference>
<dbReference type="InterPro" id="IPR020806">
    <property type="entry name" value="PKS_PP-bd"/>
</dbReference>
<dbReference type="Gene3D" id="1.10.1200.10">
    <property type="entry name" value="ACP-like"/>
    <property type="match status" value="1"/>
</dbReference>
<dbReference type="NCBIfam" id="TIGR01733">
    <property type="entry name" value="AA-adenyl-dom"/>
    <property type="match status" value="1"/>
</dbReference>
<evidence type="ECO:0000256" key="1">
    <source>
        <dbReference type="ARBA" id="ARBA00004924"/>
    </source>
</evidence>
<evidence type="ECO:0000256" key="5">
    <source>
        <dbReference type="SAM" id="MobiDB-lite"/>
    </source>
</evidence>
<dbReference type="RefSeq" id="WP_067759726.1">
    <property type="nucleotide sequence ID" value="NZ_LT907988.1"/>
</dbReference>
<keyword evidence="3" id="KW-0597">Phosphoprotein</keyword>
<dbReference type="GO" id="GO:0043041">
    <property type="term" value="P:amino acid activation for nonribosomal peptide biosynthetic process"/>
    <property type="evidence" value="ECO:0007669"/>
    <property type="project" value="TreeGrafter"/>
</dbReference>
<dbReference type="Pfam" id="PF13193">
    <property type="entry name" value="AMP-binding_C"/>
    <property type="match status" value="1"/>
</dbReference>
<feature type="domain" description="Carrier" evidence="6">
    <location>
        <begin position="1011"/>
        <end position="1086"/>
    </location>
</feature>
<dbReference type="InterPro" id="IPR023213">
    <property type="entry name" value="CAT-like_dom_sf"/>
</dbReference>
<dbReference type="SUPFAM" id="SSF52777">
    <property type="entry name" value="CoA-dependent acyltransferases"/>
    <property type="match status" value="2"/>
</dbReference>
<evidence type="ECO:0000313" key="8">
    <source>
        <dbReference type="EMBL" id="SOE48524.1"/>
    </source>
</evidence>
<sequence length="1092" mass="116708">MSGSVLDRPAHAAPPHAQAGPWFPLSAMQAAYLVGRGDTLALGRVSSHVYHEILMEGCDPDRLEASLCAVVARHEALRTIIDPEGRQAILPMQDVPTPLMTRHDHGRDDELAAQAAIHALRRRLSAQVAPLARPCALEAVLVALPAGRHMLLVSHEGLHIDGLSMQILFADWAAAYARPDATLKALAPCVAPYVAAEQREREGPGWRQSRDRWLSRQARDGLHPPRLPLATDPDKLAQGLTERFEASLDAQAWTRFQAHAGAAGVTPAAAVFAAYCDVLSRWDGTHAKTLNVTLAYRPPVSPDIDAAIGNFTRPVLATVTGTQPRFDLRAKAAQAALMEALDLRHFTALDAARHLASASPGQATLIVPYTFNFALADAPGHGPLQGVETLGTHVHGVSQTPQVWLNLFVMRQRGGIVLQLDAVTGLFAPGVPACVADSLGRLLGRLADSPQAWQEAEFDLLPATQRQARERANRTDKPVPVESLHAGFLRHTLVDPGRPAVLTASRGVTRGDLLAQARAIAQRLVSHGVQAGEPVAICLPKGPEQVAAVLGASLAGAAYVPIATDWPDARQDEIARLAQARVLVTREDLPLAARYAGERLFVEDLAPDGDLPRVALGSAPDRLAYVLYTSGSTGAPKGVMIGQGSVVNLVHDATARFSVQARDRALGLSAFHFDLSVFDIFGVLHAGGALVLPDPDKAADPAHWLDLMERFGVTLLNTVPAVAQMLVAHCDAIDAQLPETLRLVMLSGDRIPPSLPGDLRRRSRARIASLGGPTETTVWNIFHPIDTPVPPHLSRIPYGRPLANSRYHVLDAALNDCPDWVVGELHASGAGLAQGYWRDPLRTAQAFITHPRNGERLYKTGDLGRYLPDGSLEIVGRADFQVKLHGQRVELTDIEARLASHPLVRACAVTGPAPDHDGLTAHVVLAGDAKAPPPDVAQQLKAHVAAQLPAYMVPTRVLVRDALPLSENGKVDRQALHLPPAPSASAAAPASPPDASPASPSPTAEGGDGEPALSAFEQGVARIWSELLKREIADLDQNFFDLGGDSIKAARLMARLRKEFAVSASLAQVMQHQTVRGMARFVAANGRARATP</sequence>
<dbReference type="OrthoDB" id="8826085at2"/>
<dbReference type="Gene3D" id="3.30.300.30">
    <property type="match status" value="1"/>
</dbReference>
<proteinExistence type="predicted"/>
<dbReference type="Gene3D" id="3.30.559.30">
    <property type="entry name" value="Nonribosomal peptide synthetase, condensation domain"/>
    <property type="match status" value="1"/>
</dbReference>
<comment type="pathway">
    <text evidence="1">Siderophore biosynthesis.</text>
</comment>
<dbReference type="GO" id="GO:0016874">
    <property type="term" value="F:ligase activity"/>
    <property type="evidence" value="ECO:0007669"/>
    <property type="project" value="UniProtKB-KW"/>
</dbReference>
<dbReference type="KEGG" id="odi:ODI_R1490"/>
<name>A0A1C3K866_9BURK</name>
<dbReference type="SMR" id="A0A1C3K866"/>
<dbReference type="PROSITE" id="PS00455">
    <property type="entry name" value="AMP_BINDING"/>
    <property type="match status" value="1"/>
</dbReference>
<organism evidence="7 9">
    <name type="scientific">Orrella dioscoreae</name>
    <dbReference type="NCBI Taxonomy" id="1851544"/>
    <lineage>
        <taxon>Bacteria</taxon>
        <taxon>Pseudomonadati</taxon>
        <taxon>Pseudomonadota</taxon>
        <taxon>Betaproteobacteria</taxon>
        <taxon>Burkholderiales</taxon>
        <taxon>Alcaligenaceae</taxon>
        <taxon>Orrella</taxon>
    </lineage>
</organism>
<dbReference type="InterPro" id="IPR009081">
    <property type="entry name" value="PP-bd_ACP"/>
</dbReference>
<dbReference type="PANTHER" id="PTHR45527:SF10">
    <property type="entry name" value="PYOCHELIN SYNTHASE PCHF"/>
    <property type="match status" value="1"/>
</dbReference>
<evidence type="ECO:0000256" key="3">
    <source>
        <dbReference type="ARBA" id="ARBA00022553"/>
    </source>
</evidence>
<dbReference type="SUPFAM" id="SSF56801">
    <property type="entry name" value="Acetyl-CoA synthetase-like"/>
    <property type="match status" value="1"/>
</dbReference>
<evidence type="ECO:0000256" key="4">
    <source>
        <dbReference type="ARBA" id="ARBA00022598"/>
    </source>
</evidence>
<dbReference type="GO" id="GO:0044550">
    <property type="term" value="P:secondary metabolite biosynthetic process"/>
    <property type="evidence" value="ECO:0007669"/>
    <property type="project" value="TreeGrafter"/>
</dbReference>
<evidence type="ECO:0000313" key="9">
    <source>
        <dbReference type="Proteomes" id="UP000078558"/>
    </source>
</evidence>
<dbReference type="Proteomes" id="UP000078558">
    <property type="component" value="Chromosome I"/>
</dbReference>
<dbReference type="InterPro" id="IPR001242">
    <property type="entry name" value="Condensation_dom"/>
</dbReference>
<dbReference type="EMBL" id="LT907988">
    <property type="protein sequence ID" value="SOE48524.1"/>
    <property type="molecule type" value="Genomic_DNA"/>
</dbReference>
<dbReference type="SMART" id="SM00823">
    <property type="entry name" value="PKS_PP"/>
    <property type="match status" value="1"/>
</dbReference>
<feature type="region of interest" description="Disordered" evidence="5">
    <location>
        <begin position="980"/>
        <end position="1012"/>
    </location>
</feature>
<evidence type="ECO:0000313" key="7">
    <source>
        <dbReference type="EMBL" id="SBT27700.1"/>
    </source>
</evidence>
<dbReference type="Pfam" id="PF00668">
    <property type="entry name" value="Condensation"/>
    <property type="match status" value="1"/>
</dbReference>
<dbReference type="EMBL" id="FLRC01000055">
    <property type="protein sequence ID" value="SBT27700.1"/>
    <property type="molecule type" value="Genomic_DNA"/>
</dbReference>
<protein>
    <submittedName>
        <fullName evidence="7">Siderophore biosynthesis non-ribosomal peptide synthetase modules</fullName>
    </submittedName>
</protein>
<dbReference type="InterPro" id="IPR000873">
    <property type="entry name" value="AMP-dep_synth/lig_dom"/>
</dbReference>
<dbReference type="GO" id="GO:0005737">
    <property type="term" value="C:cytoplasm"/>
    <property type="evidence" value="ECO:0007669"/>
    <property type="project" value="TreeGrafter"/>
</dbReference>
<dbReference type="InterPro" id="IPR025110">
    <property type="entry name" value="AMP-bd_C"/>
</dbReference>
<dbReference type="PROSITE" id="PS50075">
    <property type="entry name" value="CARRIER"/>
    <property type="match status" value="1"/>
</dbReference>
<dbReference type="InterPro" id="IPR010071">
    <property type="entry name" value="AA_adenyl_dom"/>
</dbReference>
<evidence type="ECO:0000256" key="2">
    <source>
        <dbReference type="ARBA" id="ARBA00022450"/>
    </source>
</evidence>
<dbReference type="InterPro" id="IPR020845">
    <property type="entry name" value="AMP-binding_CS"/>
</dbReference>
<dbReference type="Gene3D" id="3.40.50.12780">
    <property type="entry name" value="N-terminal domain of ligase-like"/>
    <property type="match status" value="1"/>
</dbReference>
<dbReference type="STRING" id="1851544.ODI_00690"/>
<dbReference type="InterPro" id="IPR036736">
    <property type="entry name" value="ACP-like_sf"/>
</dbReference>
<reference evidence="8 9" key="2">
    <citation type="submission" date="2017-08" db="EMBL/GenBank/DDBJ databases">
        <authorList>
            <person name="de Groot N.N."/>
        </authorList>
    </citation>
    <scope>NUCLEOTIDE SEQUENCE [LARGE SCALE GENOMIC DNA]</scope>
    <source>
        <strain evidence="8">Orrdi1</strain>
    </source>
</reference>
<keyword evidence="2" id="KW-0596">Phosphopantetheine</keyword>
<keyword evidence="4" id="KW-0436">Ligase</keyword>
<dbReference type="GO" id="GO:0031177">
    <property type="term" value="F:phosphopantetheine binding"/>
    <property type="evidence" value="ECO:0007669"/>
    <property type="project" value="InterPro"/>
</dbReference>
<gene>
    <name evidence="7" type="ORF">ODI_00690</name>
    <name evidence="8" type="ORF">ODI_R1490</name>
</gene>
<dbReference type="Pfam" id="PF00501">
    <property type="entry name" value="AMP-binding"/>
    <property type="match status" value="1"/>
</dbReference>
<dbReference type="PANTHER" id="PTHR45527">
    <property type="entry name" value="NONRIBOSOMAL PEPTIDE SYNTHETASE"/>
    <property type="match status" value="1"/>
</dbReference>